<reference evidence="2" key="1">
    <citation type="submission" date="2023-03" db="EMBL/GenBank/DDBJ databases">
        <authorList>
            <person name="Steffen K."/>
            <person name="Cardenas P."/>
        </authorList>
    </citation>
    <scope>NUCLEOTIDE SEQUENCE</scope>
</reference>
<keyword evidence="1" id="KW-1133">Transmembrane helix</keyword>
<accession>A0AA35QUN0</accession>
<gene>
    <name evidence="2" type="ORF">GBAR_LOCUS903</name>
</gene>
<keyword evidence="1" id="KW-0472">Membrane</keyword>
<sequence>MDVWCHELLLESFQPLFMSKLQEFLQPQFSLAKYDCLLKRWSVALLLLQLLPSLPLLILHSPEFLLIYFVLNFTHHYRTFHMYLVPLPVIPSLVSF</sequence>
<dbReference type="AlphaFoldDB" id="A0AA35QUN0"/>
<organism evidence="2 3">
    <name type="scientific">Geodia barretti</name>
    <name type="common">Barrett's horny sponge</name>
    <dbReference type="NCBI Taxonomy" id="519541"/>
    <lineage>
        <taxon>Eukaryota</taxon>
        <taxon>Metazoa</taxon>
        <taxon>Porifera</taxon>
        <taxon>Demospongiae</taxon>
        <taxon>Heteroscleromorpha</taxon>
        <taxon>Tetractinellida</taxon>
        <taxon>Astrophorina</taxon>
        <taxon>Geodiidae</taxon>
        <taxon>Geodia</taxon>
    </lineage>
</organism>
<keyword evidence="3" id="KW-1185">Reference proteome</keyword>
<proteinExistence type="predicted"/>
<keyword evidence="1" id="KW-0812">Transmembrane</keyword>
<evidence type="ECO:0000313" key="2">
    <source>
        <dbReference type="EMBL" id="CAI7992032.1"/>
    </source>
</evidence>
<protein>
    <submittedName>
        <fullName evidence="2">Uncharacterized protein</fullName>
    </submittedName>
</protein>
<name>A0AA35QUN0_GEOBA</name>
<dbReference type="Proteomes" id="UP001174909">
    <property type="component" value="Unassembled WGS sequence"/>
</dbReference>
<evidence type="ECO:0000313" key="3">
    <source>
        <dbReference type="Proteomes" id="UP001174909"/>
    </source>
</evidence>
<dbReference type="EMBL" id="CASHTH010000134">
    <property type="protein sequence ID" value="CAI7992032.1"/>
    <property type="molecule type" value="Genomic_DNA"/>
</dbReference>
<feature type="non-terminal residue" evidence="2">
    <location>
        <position position="1"/>
    </location>
</feature>
<feature type="transmembrane region" description="Helical" evidence="1">
    <location>
        <begin position="50"/>
        <end position="71"/>
    </location>
</feature>
<evidence type="ECO:0000256" key="1">
    <source>
        <dbReference type="SAM" id="Phobius"/>
    </source>
</evidence>
<comment type="caution">
    <text evidence="2">The sequence shown here is derived from an EMBL/GenBank/DDBJ whole genome shotgun (WGS) entry which is preliminary data.</text>
</comment>